<evidence type="ECO:0000313" key="1">
    <source>
        <dbReference type="EMBL" id="KAK8853272.1"/>
    </source>
</evidence>
<accession>A0AAW0YL59</accession>
<dbReference type="GeneID" id="92181233"/>
<dbReference type="RefSeq" id="XP_066802458.1">
    <property type="nucleotide sequence ID" value="XM_066947079.1"/>
</dbReference>
<organism evidence="1 2">
    <name type="scientific">Kwoniella newhampshirensis</name>
    <dbReference type="NCBI Taxonomy" id="1651941"/>
    <lineage>
        <taxon>Eukaryota</taxon>
        <taxon>Fungi</taxon>
        <taxon>Dikarya</taxon>
        <taxon>Basidiomycota</taxon>
        <taxon>Agaricomycotina</taxon>
        <taxon>Tremellomycetes</taxon>
        <taxon>Tremellales</taxon>
        <taxon>Cryptococcaceae</taxon>
        <taxon>Kwoniella</taxon>
    </lineage>
</organism>
<dbReference type="Gene3D" id="3.80.10.10">
    <property type="entry name" value="Ribonuclease Inhibitor"/>
    <property type="match status" value="1"/>
</dbReference>
<dbReference type="Proteomes" id="UP001388673">
    <property type="component" value="Unassembled WGS sequence"/>
</dbReference>
<keyword evidence="2" id="KW-1185">Reference proteome</keyword>
<dbReference type="KEGG" id="kne:92181233"/>
<reference evidence="1 2" key="1">
    <citation type="journal article" date="2024" name="bioRxiv">
        <title>Comparative genomics of Cryptococcus and Kwoniella reveals pathogenesis evolution and contrasting karyotype dynamics via intercentromeric recombination or chromosome fusion.</title>
        <authorList>
            <person name="Coelho M.A."/>
            <person name="David-Palma M."/>
            <person name="Shea T."/>
            <person name="Bowers K."/>
            <person name="McGinley-Smith S."/>
            <person name="Mohammad A.W."/>
            <person name="Gnirke A."/>
            <person name="Yurkov A.M."/>
            <person name="Nowrousian M."/>
            <person name="Sun S."/>
            <person name="Cuomo C.A."/>
            <person name="Heitman J."/>
        </authorList>
    </citation>
    <scope>NUCLEOTIDE SEQUENCE [LARGE SCALE GENOMIC DNA]</scope>
    <source>
        <strain evidence="1 2">CBS 13917</strain>
    </source>
</reference>
<evidence type="ECO:0008006" key="3">
    <source>
        <dbReference type="Google" id="ProtNLM"/>
    </source>
</evidence>
<dbReference type="AlphaFoldDB" id="A0AAW0YL59"/>
<name>A0AAW0YL59_9TREE</name>
<proteinExistence type="predicted"/>
<dbReference type="InterPro" id="IPR032675">
    <property type="entry name" value="LRR_dom_sf"/>
</dbReference>
<gene>
    <name evidence="1" type="ORF">IAR55_003975</name>
</gene>
<dbReference type="EMBL" id="JBCAWK010000007">
    <property type="protein sequence ID" value="KAK8853272.1"/>
    <property type="molecule type" value="Genomic_DNA"/>
</dbReference>
<protein>
    <recommendedName>
        <fullName evidence="3">F-box domain-containing protein</fullName>
    </recommendedName>
</protein>
<sequence>MPQNLLDLSDETLLLISHFVHKDNEIELPSFGAHWENFQSDIDPEVAEDYLSFRSSCKRLYKICKLQGLHVRVKRWNKMVKWVEEAPVAVMRGVRRVELDIVRDSVPQVSFSLRSSMISTFLSGFTNLEELIVTNLPLCRHTRKGYKTHHLRALYDFLKNLLSLCVQVKCDQCSTFIPLWMLSASPILQHLKVADGGFTPSESSGNSNWLLQKILEVYSMRNGCPIRSLYLGTFWGNEAILPVISNFPLIENLQVLQYNEKNLAHSQLVCLPCKDNILSVSDYTGEQSLRSFADQLRDLRSLKTLDCHLVISPRPEFEPTTLDMYDRRSHYSAVEGTPNRSRRALEYRTDVQRILEATAQALTDALPSLQYGAVWQDMDDTVHQHCFRWTFEVQGEQGNRTPVFDPVPVAIPRIFSANYDATCLAKDAEAD</sequence>
<comment type="caution">
    <text evidence="1">The sequence shown here is derived from an EMBL/GenBank/DDBJ whole genome shotgun (WGS) entry which is preliminary data.</text>
</comment>
<evidence type="ECO:0000313" key="2">
    <source>
        <dbReference type="Proteomes" id="UP001388673"/>
    </source>
</evidence>